<sequence>MPSRRSFLAGAGAALLLPPQLALAAAATDRRFVFLLLRGAMDGVGTVIPYADPGYAAARRQLAIGAGEAIKLDGMFALHPAMTRTAQLYRGGEALFVHAAATPYRDRSHFDAQNLLETGAATPHALRSGWMNRLLAMLPDADDRGLALSPALPLIAQGQVPVTTHAPSALPGVTPDLVARVGRLYGDDMLLQPLWQKAVAAHGLDAGGAAAGLPALAKLAASFLAKPDGPRLAVIESDGWDTHAGQAARLNNQLGKLDEAIGALRDGLGAAWADTLVIAATEFGRTVAVNGTGGTDHGTGSAAILAGGAVRGGTVVADWPGLGAAALHEGRDLRPTADLYAMLAGSLGEHLRLEPVHLSRELFKGSARPMEGLVRA</sequence>
<dbReference type="Pfam" id="PF07394">
    <property type="entry name" value="DUF1501"/>
    <property type="match status" value="1"/>
</dbReference>
<feature type="signal peptide" evidence="1">
    <location>
        <begin position="1"/>
        <end position="24"/>
    </location>
</feature>
<feature type="chain" id="PRO_5047539023" evidence="1">
    <location>
        <begin position="25"/>
        <end position="376"/>
    </location>
</feature>
<dbReference type="PANTHER" id="PTHR43737:SF1">
    <property type="entry name" value="DUF1501 DOMAIN-CONTAINING PROTEIN"/>
    <property type="match status" value="1"/>
</dbReference>
<accession>A0ABV7XEN9</accession>
<evidence type="ECO:0000256" key="1">
    <source>
        <dbReference type="SAM" id="SignalP"/>
    </source>
</evidence>
<organism evidence="2 3">
    <name type="scientific">Sphingoaurantiacus capsulatus</name>
    <dbReference type="NCBI Taxonomy" id="1771310"/>
    <lineage>
        <taxon>Bacteria</taxon>
        <taxon>Pseudomonadati</taxon>
        <taxon>Pseudomonadota</taxon>
        <taxon>Alphaproteobacteria</taxon>
        <taxon>Sphingomonadales</taxon>
        <taxon>Sphingosinicellaceae</taxon>
        <taxon>Sphingoaurantiacus</taxon>
    </lineage>
</organism>
<reference evidence="3" key="1">
    <citation type="journal article" date="2019" name="Int. J. Syst. Evol. Microbiol.">
        <title>The Global Catalogue of Microorganisms (GCM) 10K type strain sequencing project: providing services to taxonomists for standard genome sequencing and annotation.</title>
        <authorList>
            <consortium name="The Broad Institute Genomics Platform"/>
            <consortium name="The Broad Institute Genome Sequencing Center for Infectious Disease"/>
            <person name="Wu L."/>
            <person name="Ma J."/>
        </authorList>
    </citation>
    <scope>NUCLEOTIDE SEQUENCE [LARGE SCALE GENOMIC DNA]</scope>
    <source>
        <strain evidence="3">KCTC 42644</strain>
    </source>
</reference>
<dbReference type="InterPro" id="IPR006311">
    <property type="entry name" value="TAT_signal"/>
</dbReference>
<dbReference type="EMBL" id="JBHRXV010000014">
    <property type="protein sequence ID" value="MFC3714396.1"/>
    <property type="molecule type" value="Genomic_DNA"/>
</dbReference>
<dbReference type="PROSITE" id="PS51318">
    <property type="entry name" value="TAT"/>
    <property type="match status" value="1"/>
</dbReference>
<dbReference type="InterPro" id="IPR010869">
    <property type="entry name" value="DUF1501"/>
</dbReference>
<dbReference type="RefSeq" id="WP_380863908.1">
    <property type="nucleotide sequence ID" value="NZ_JBHRXV010000014.1"/>
</dbReference>
<dbReference type="Proteomes" id="UP001595615">
    <property type="component" value="Unassembled WGS sequence"/>
</dbReference>
<gene>
    <name evidence="2" type="ORF">ACFOMD_17645</name>
</gene>
<keyword evidence="3" id="KW-1185">Reference proteome</keyword>
<protein>
    <submittedName>
        <fullName evidence="2">DUF1501 domain-containing protein</fullName>
    </submittedName>
</protein>
<name>A0ABV7XEN9_9SPHN</name>
<evidence type="ECO:0000313" key="2">
    <source>
        <dbReference type="EMBL" id="MFC3714396.1"/>
    </source>
</evidence>
<comment type="caution">
    <text evidence="2">The sequence shown here is derived from an EMBL/GenBank/DDBJ whole genome shotgun (WGS) entry which is preliminary data.</text>
</comment>
<evidence type="ECO:0000313" key="3">
    <source>
        <dbReference type="Proteomes" id="UP001595615"/>
    </source>
</evidence>
<proteinExistence type="predicted"/>
<dbReference type="PANTHER" id="PTHR43737">
    <property type="entry name" value="BLL7424 PROTEIN"/>
    <property type="match status" value="1"/>
</dbReference>
<keyword evidence="1" id="KW-0732">Signal</keyword>